<feature type="non-terminal residue" evidence="4">
    <location>
        <position position="949"/>
    </location>
</feature>
<dbReference type="Gene3D" id="2.60.40.10">
    <property type="entry name" value="Immunoglobulins"/>
    <property type="match status" value="7"/>
</dbReference>
<dbReference type="EMBL" id="JASDAP010000021">
    <property type="protein sequence ID" value="KAK1885005.1"/>
    <property type="molecule type" value="Genomic_DNA"/>
</dbReference>
<feature type="non-terminal residue" evidence="4">
    <location>
        <position position="1"/>
    </location>
</feature>
<gene>
    <name evidence="4" type="ORF">KUDE01_031201</name>
</gene>
<feature type="domain" description="Ig-like" evidence="3">
    <location>
        <begin position="143"/>
        <end position="230"/>
    </location>
</feature>
<accession>A0AAD9F433</accession>
<feature type="region of interest" description="Disordered" evidence="1">
    <location>
        <begin position="635"/>
        <end position="699"/>
    </location>
</feature>
<keyword evidence="2" id="KW-0812">Transmembrane</keyword>
<evidence type="ECO:0000256" key="2">
    <source>
        <dbReference type="SAM" id="Phobius"/>
    </source>
</evidence>
<dbReference type="InterPro" id="IPR003599">
    <property type="entry name" value="Ig_sub"/>
</dbReference>
<dbReference type="InterPro" id="IPR007110">
    <property type="entry name" value="Ig-like_dom"/>
</dbReference>
<sequence length="949" mass="103839">IQNPEYDFLPHLVEGSCYQSLDITTPKQMEALSGSCLLIPCNFSAVPDVGFNSAREIFGVWIKKESTFAQKPKNVIFHSDGTINRYPMNITGNLRQRNCTTLFSSLEKSHTDKYFFRIENSPFLSTAVCDPLQITVKDSPPSPTIEIPDAPKDTTVSRPTGLVSACSWVKLSCSSRAQPPVSSFTWFKESQDGDMNMSQGETYSFNATEGGRYYCVATNALGKETSQKIHLAKGAGLDQDALLNQRRYPPDEERSRILNMVTNMLLLVLFVSDFLPHLVEGSCYQYLYSTTPKQMEALSGSCLLIPCNFSADPAEGFNSSREIFGVWIKNEPSFAQKPNNVIFNSDGTINRYPMNITGNLRQRNCATLFSSLEKSHTDKYFFRIENSPFLATAVCDPLKITVNDSPPSPTIEIPGDLKEAGSVTVTCSAPAPCPHSPPKLTWTLQQNPPNTMEENPDRTFTTKIQKTLTLTDQQDGFNITCSASYPVNEGKDVKTAEETKTLHVSYAPKDTSASVSRPSGSVSAGSWVKLSCSSRAQPPVSSFTWFKESQDGDMNVSQGEIYSFNATEGGRYYCVATNALGEETSQKIHLAKGGAEQLDGSSPWGGVVGGIIGIMILICFAVAVWWLKSKHTTQEQSQQGEQIRGENETQINDTQRVTAVQESAAATETGEEIHYGEIDFSKQRNKSPPVSEQDGGQTEDTLYAQVKVSETANRPEDLYAQVSLSTNIAAGKTACNIPLLRFSSSPTIEMPGDLEEAESVTVTCSAPAPCPHSPPKLTWTLQQNPPNTMEENPDRTFTTKIQKTLTLTDQQDGFNITCSASYPVNQGKEEKTAEETMTLHVSYAPKDTSVSVSPPSGLVSSCSWVKLSCTSRAQPPVSSFTWFKESQDGDMNVSQGETYSFNATEGGRYYCVATNEIGNGTSTTIHLKLKALCCVGNGVFGHAQLNNSL</sequence>
<comment type="caution">
    <text evidence="4">The sequence shown here is derived from an EMBL/GenBank/DDBJ whole genome shotgun (WGS) entry which is preliminary data.</text>
</comment>
<organism evidence="4 5">
    <name type="scientific">Dissostichus eleginoides</name>
    <name type="common">Patagonian toothfish</name>
    <name type="synonym">Dissostichus amissus</name>
    <dbReference type="NCBI Taxonomy" id="100907"/>
    <lineage>
        <taxon>Eukaryota</taxon>
        <taxon>Metazoa</taxon>
        <taxon>Chordata</taxon>
        <taxon>Craniata</taxon>
        <taxon>Vertebrata</taxon>
        <taxon>Euteleostomi</taxon>
        <taxon>Actinopterygii</taxon>
        <taxon>Neopterygii</taxon>
        <taxon>Teleostei</taxon>
        <taxon>Neoteleostei</taxon>
        <taxon>Acanthomorphata</taxon>
        <taxon>Eupercaria</taxon>
        <taxon>Perciformes</taxon>
        <taxon>Notothenioidei</taxon>
        <taxon>Nototheniidae</taxon>
        <taxon>Dissostichus</taxon>
    </lineage>
</organism>
<dbReference type="PANTHER" id="PTHR46484">
    <property type="entry name" value="SI:CH211-171H4.5-RELATED"/>
    <property type="match status" value="1"/>
</dbReference>
<name>A0AAD9F433_DISEL</name>
<feature type="compositionally biased region" description="Basic and acidic residues" evidence="1">
    <location>
        <begin position="671"/>
        <end position="682"/>
    </location>
</feature>
<dbReference type="AlphaFoldDB" id="A0AAD9F433"/>
<feature type="transmembrane region" description="Helical" evidence="2">
    <location>
        <begin position="604"/>
        <end position="627"/>
    </location>
</feature>
<keyword evidence="2" id="KW-1133">Transmembrane helix</keyword>
<keyword evidence="5" id="KW-1185">Reference proteome</keyword>
<feature type="domain" description="Ig-like" evidence="3">
    <location>
        <begin position="409"/>
        <end position="503"/>
    </location>
</feature>
<evidence type="ECO:0000256" key="1">
    <source>
        <dbReference type="SAM" id="MobiDB-lite"/>
    </source>
</evidence>
<feature type="domain" description="Ig-like" evidence="3">
    <location>
        <begin position="845"/>
        <end position="928"/>
    </location>
</feature>
<dbReference type="PROSITE" id="PS50835">
    <property type="entry name" value="IG_LIKE"/>
    <property type="match status" value="5"/>
</dbReference>
<dbReference type="Pfam" id="PF13927">
    <property type="entry name" value="Ig_3"/>
    <property type="match status" value="1"/>
</dbReference>
<evidence type="ECO:0000259" key="3">
    <source>
        <dbReference type="PROSITE" id="PS50835"/>
    </source>
</evidence>
<dbReference type="SUPFAM" id="SSF48726">
    <property type="entry name" value="Immunoglobulin"/>
    <property type="match status" value="5"/>
</dbReference>
<dbReference type="Proteomes" id="UP001228049">
    <property type="component" value="Unassembled WGS sequence"/>
</dbReference>
<dbReference type="InterPro" id="IPR013783">
    <property type="entry name" value="Ig-like_fold"/>
</dbReference>
<evidence type="ECO:0000313" key="5">
    <source>
        <dbReference type="Proteomes" id="UP001228049"/>
    </source>
</evidence>
<feature type="compositionally biased region" description="Polar residues" evidence="1">
    <location>
        <begin position="686"/>
        <end position="699"/>
    </location>
</feature>
<feature type="domain" description="Ig-like" evidence="3">
    <location>
        <begin position="508"/>
        <end position="589"/>
    </location>
</feature>
<proteinExistence type="predicted"/>
<feature type="domain" description="Ig-like" evidence="3">
    <location>
        <begin position="746"/>
        <end position="838"/>
    </location>
</feature>
<protein>
    <submittedName>
        <fullName evidence="4">Sialoadhesin</fullName>
    </submittedName>
</protein>
<dbReference type="PANTHER" id="PTHR46484:SF8">
    <property type="entry name" value="B-CELL RECEPTOR CD22-LIKE-RELATED"/>
    <property type="match status" value="1"/>
</dbReference>
<feature type="compositionally biased region" description="Polar residues" evidence="1">
    <location>
        <begin position="648"/>
        <end position="666"/>
    </location>
</feature>
<reference evidence="4" key="1">
    <citation type="submission" date="2023-04" db="EMBL/GenBank/DDBJ databases">
        <title>Chromosome-level genome of Chaenocephalus aceratus.</title>
        <authorList>
            <person name="Park H."/>
        </authorList>
    </citation>
    <scope>NUCLEOTIDE SEQUENCE</scope>
    <source>
        <strain evidence="4">DE</strain>
        <tissue evidence="4">Muscle</tissue>
    </source>
</reference>
<dbReference type="SMART" id="SM00409">
    <property type="entry name" value="IG"/>
    <property type="match status" value="7"/>
</dbReference>
<dbReference type="Pfam" id="PF13895">
    <property type="entry name" value="Ig_2"/>
    <property type="match status" value="1"/>
</dbReference>
<keyword evidence="2" id="KW-0472">Membrane</keyword>
<dbReference type="InterPro" id="IPR036179">
    <property type="entry name" value="Ig-like_dom_sf"/>
</dbReference>
<evidence type="ECO:0000313" key="4">
    <source>
        <dbReference type="EMBL" id="KAK1885005.1"/>
    </source>
</evidence>